<proteinExistence type="predicted"/>
<dbReference type="GO" id="GO:0005615">
    <property type="term" value="C:extracellular space"/>
    <property type="evidence" value="ECO:0007669"/>
    <property type="project" value="TreeGrafter"/>
</dbReference>
<feature type="domain" description="FAS1" evidence="1">
    <location>
        <begin position="197"/>
        <end position="349"/>
    </location>
</feature>
<keyword evidence="3" id="KW-1185">Reference proteome</keyword>
<dbReference type="InterPro" id="IPR000782">
    <property type="entry name" value="FAS1_domain"/>
</dbReference>
<name>A0A250WTR2_9CHLO</name>
<dbReference type="Proteomes" id="UP000232323">
    <property type="component" value="Unassembled WGS sequence"/>
</dbReference>
<dbReference type="InterPro" id="IPR050904">
    <property type="entry name" value="Adhesion/Biosynth-related"/>
</dbReference>
<comment type="caution">
    <text evidence="2">The sequence shown here is derived from an EMBL/GenBank/DDBJ whole genome shotgun (WGS) entry which is preliminary data.</text>
</comment>
<evidence type="ECO:0000313" key="3">
    <source>
        <dbReference type="Proteomes" id="UP000232323"/>
    </source>
</evidence>
<dbReference type="SUPFAM" id="SSF82153">
    <property type="entry name" value="FAS1 domain"/>
    <property type="match status" value="2"/>
</dbReference>
<dbReference type="PANTHER" id="PTHR10900:SF77">
    <property type="entry name" value="FI19380P1"/>
    <property type="match status" value="1"/>
</dbReference>
<sequence length="355" mass="37679">MKSSGSSCTTSRFPNLNSLLNSHHDLKNSSFILGLANISCSRQQVLTFFLPTDEAWTNLSNLTLDNITTSEAKAIMDHMTCRGLLTNIVPLNESTSLLDMTDGQQVLAERSTEAASSSVVTLSNVLGAAGDAQVLLPAIKAGHCLVYIVGGVLLPDEGAWSDSQDDVLMSSPADLMTVQSPAIGPDLAGLVDTPPSVLPSLSSVLTDANFTAMMSLMNTSNLLASIEETGQTTLFVASNEAWYEMLYQVNASGIPLFMNGQYINPIFEPLLQSLIQIHMVPAAVSSAYLTDGLVLSTDSSISSLLVDLKASPNNITIFLTSLPSSSARIITADIMASNNIIIHIIDRALDPIASK</sequence>
<organism evidence="2 3">
    <name type="scientific">Chlamydomonas eustigma</name>
    <dbReference type="NCBI Taxonomy" id="1157962"/>
    <lineage>
        <taxon>Eukaryota</taxon>
        <taxon>Viridiplantae</taxon>
        <taxon>Chlorophyta</taxon>
        <taxon>core chlorophytes</taxon>
        <taxon>Chlorophyceae</taxon>
        <taxon>CS clade</taxon>
        <taxon>Chlamydomonadales</taxon>
        <taxon>Chlamydomonadaceae</taxon>
        <taxon>Chlamydomonas</taxon>
    </lineage>
</organism>
<evidence type="ECO:0000259" key="1">
    <source>
        <dbReference type="PROSITE" id="PS50213"/>
    </source>
</evidence>
<dbReference type="SMART" id="SM00554">
    <property type="entry name" value="FAS1"/>
    <property type="match status" value="2"/>
</dbReference>
<dbReference type="EMBL" id="BEGY01000006">
    <property type="protein sequence ID" value="GAX74146.1"/>
    <property type="molecule type" value="Genomic_DNA"/>
</dbReference>
<dbReference type="Gene3D" id="2.30.180.10">
    <property type="entry name" value="FAS1 domain"/>
    <property type="match status" value="2"/>
</dbReference>
<gene>
    <name evidence="2" type="ORF">CEUSTIGMA_g1595.t1</name>
</gene>
<dbReference type="Pfam" id="PF02469">
    <property type="entry name" value="Fasciclin"/>
    <property type="match status" value="2"/>
</dbReference>
<protein>
    <recommendedName>
        <fullName evidence="1">FAS1 domain-containing protein</fullName>
    </recommendedName>
</protein>
<dbReference type="InterPro" id="IPR036378">
    <property type="entry name" value="FAS1_dom_sf"/>
</dbReference>
<reference evidence="2 3" key="1">
    <citation type="submission" date="2017-08" db="EMBL/GenBank/DDBJ databases">
        <title>Acidophilic green algal genome provides insights into adaptation to an acidic environment.</title>
        <authorList>
            <person name="Hirooka S."/>
            <person name="Hirose Y."/>
            <person name="Kanesaki Y."/>
            <person name="Higuchi S."/>
            <person name="Fujiwara T."/>
            <person name="Onuma R."/>
            <person name="Era A."/>
            <person name="Ohbayashi R."/>
            <person name="Uzuka A."/>
            <person name="Nozaki H."/>
            <person name="Yoshikawa H."/>
            <person name="Miyagishima S.Y."/>
        </authorList>
    </citation>
    <scope>NUCLEOTIDE SEQUENCE [LARGE SCALE GENOMIC DNA]</scope>
    <source>
        <strain evidence="2 3">NIES-2499</strain>
    </source>
</reference>
<accession>A0A250WTR2</accession>
<evidence type="ECO:0000313" key="2">
    <source>
        <dbReference type="EMBL" id="GAX74146.1"/>
    </source>
</evidence>
<dbReference type="PROSITE" id="PS50213">
    <property type="entry name" value="FAS1"/>
    <property type="match status" value="2"/>
</dbReference>
<feature type="domain" description="FAS1" evidence="1">
    <location>
        <begin position="13"/>
        <end position="153"/>
    </location>
</feature>
<dbReference type="PANTHER" id="PTHR10900">
    <property type="entry name" value="PERIOSTIN-RELATED"/>
    <property type="match status" value="1"/>
</dbReference>
<dbReference type="AlphaFoldDB" id="A0A250WTR2"/>